<dbReference type="GO" id="GO:0005524">
    <property type="term" value="F:ATP binding"/>
    <property type="evidence" value="ECO:0007669"/>
    <property type="project" value="UniProtKB-UniRule"/>
</dbReference>
<dbReference type="STRING" id="2017.SAMN05444320_106594"/>
<feature type="domain" description="Tyrosine--tRNA ligase SYY-like C-terminal" evidence="13">
    <location>
        <begin position="340"/>
        <end position="416"/>
    </location>
</feature>
<keyword evidence="15" id="KW-1185">Reference proteome</keyword>
<protein>
    <recommendedName>
        <fullName evidence="11">Tyrosine--tRNA ligase</fullName>
        <ecNumber evidence="11">6.1.1.1</ecNumber>
    </recommendedName>
    <alternativeName>
        <fullName evidence="11">Tyrosyl-tRNA synthetase</fullName>
        <shortName evidence="11">TyrRS</shortName>
    </alternativeName>
</protein>
<comment type="similarity">
    <text evidence="10 11">Belongs to the class-I aminoacyl-tRNA synthetase family. TyrS type 1 subfamily.</text>
</comment>
<evidence type="ECO:0000256" key="3">
    <source>
        <dbReference type="ARBA" id="ARBA00022598"/>
    </source>
</evidence>
<dbReference type="Pfam" id="PF22421">
    <property type="entry name" value="SYY_C-terminal"/>
    <property type="match status" value="1"/>
</dbReference>
<comment type="catalytic activity">
    <reaction evidence="9 11">
        <text>tRNA(Tyr) + L-tyrosine + ATP = L-tyrosyl-tRNA(Tyr) + AMP + diphosphate + H(+)</text>
        <dbReference type="Rhea" id="RHEA:10220"/>
        <dbReference type="Rhea" id="RHEA-COMP:9706"/>
        <dbReference type="Rhea" id="RHEA-COMP:9707"/>
        <dbReference type="ChEBI" id="CHEBI:15378"/>
        <dbReference type="ChEBI" id="CHEBI:30616"/>
        <dbReference type="ChEBI" id="CHEBI:33019"/>
        <dbReference type="ChEBI" id="CHEBI:58315"/>
        <dbReference type="ChEBI" id="CHEBI:78442"/>
        <dbReference type="ChEBI" id="CHEBI:78536"/>
        <dbReference type="ChEBI" id="CHEBI:456215"/>
        <dbReference type="EC" id="6.1.1.1"/>
    </reaction>
</comment>
<dbReference type="InterPro" id="IPR036986">
    <property type="entry name" value="S4_RNA-bd_sf"/>
</dbReference>
<keyword evidence="5 11" id="KW-0067">ATP-binding</keyword>
<dbReference type="GO" id="GO:0004831">
    <property type="term" value="F:tyrosine-tRNA ligase activity"/>
    <property type="evidence" value="ECO:0007669"/>
    <property type="project" value="UniProtKB-UniRule"/>
</dbReference>
<dbReference type="OrthoDB" id="9804243at2"/>
<sequence length="424" mass="46690">MSEHILDELTWRGLIAQSTDLDALRGDLESAPLTLYAGFDPTAPSLHAGHLVPLLALRRFQLAGHRPIVLAGGATGLIGDPRDVGERTLHSADLVAEWTDRIRDQLSRFVDFDDSPTGALVENNANWTADMPVTEFLRDVGKHFTVNVMLGRETIKRRLEGEGISYTEFSYMLLQANDYLQLHRRHGCRLQLGGSDQWGNIVAGVDLVRRVEGAQAHAITLPLVTDSEGRKFGKSTGGGSLWLDPTMTSPYAWFQYFVNTADADAGRYLRMFTFLSDEEIRALEQETADRPQLRSAQRRLAEELTTLVHGAEETRRVIAASQALFGRGELRDLDEATLNAAMAEVPTGAVPLAEQPTIVDLLVASGVVPSKAAARRTVNEGGAYVNNAKIGDEEWRPGEADLLHGRWLVVRRGKRHTAGVEVVR</sequence>
<reference evidence="14" key="1">
    <citation type="submission" date="2016-11" db="EMBL/GenBank/DDBJ databases">
        <authorList>
            <person name="Jaros S."/>
            <person name="Januszkiewicz K."/>
            <person name="Wedrychowicz H."/>
        </authorList>
    </citation>
    <scope>NUCLEOTIDE SEQUENCE [LARGE SCALE GENOMIC DNA]</scope>
    <source>
        <strain evidence="14">DSM 44523</strain>
    </source>
</reference>
<evidence type="ECO:0000256" key="6">
    <source>
        <dbReference type="ARBA" id="ARBA00022884"/>
    </source>
</evidence>
<dbReference type="FunFam" id="3.10.290.10:FF:000014">
    <property type="entry name" value="Tyrosine--tRNA ligase"/>
    <property type="match status" value="1"/>
</dbReference>
<keyword evidence="8 11" id="KW-0030">Aminoacyl-tRNA synthetase</keyword>
<dbReference type="FunFam" id="3.40.50.620:FF:000008">
    <property type="entry name" value="Tyrosine--tRNA ligase"/>
    <property type="match status" value="1"/>
</dbReference>
<keyword evidence="3 11" id="KW-0436">Ligase</keyword>
<dbReference type="InterPro" id="IPR002305">
    <property type="entry name" value="aa-tRNA-synth_Ic"/>
</dbReference>
<dbReference type="PROSITE" id="PS50889">
    <property type="entry name" value="S4"/>
    <property type="match status" value="1"/>
</dbReference>
<keyword evidence="6 12" id="KW-0694">RNA-binding</keyword>
<organism evidence="14 15">
    <name type="scientific">Streptoalloteichus hindustanus</name>
    <dbReference type="NCBI Taxonomy" id="2017"/>
    <lineage>
        <taxon>Bacteria</taxon>
        <taxon>Bacillati</taxon>
        <taxon>Actinomycetota</taxon>
        <taxon>Actinomycetes</taxon>
        <taxon>Pseudonocardiales</taxon>
        <taxon>Pseudonocardiaceae</taxon>
        <taxon>Streptoalloteichus</taxon>
    </lineage>
</organism>
<dbReference type="InterPro" id="IPR001412">
    <property type="entry name" value="aa-tRNA-synth_I_CS"/>
</dbReference>
<dbReference type="HAMAP" id="MF_02006">
    <property type="entry name" value="Tyr_tRNA_synth_type1"/>
    <property type="match status" value="1"/>
</dbReference>
<dbReference type="Gene3D" id="3.40.50.620">
    <property type="entry name" value="HUPs"/>
    <property type="match status" value="1"/>
</dbReference>
<dbReference type="InterPro" id="IPR024107">
    <property type="entry name" value="Tyr-tRNA-ligase_bac_1"/>
</dbReference>
<comment type="subunit">
    <text evidence="11">Homodimer.</text>
</comment>
<evidence type="ECO:0000256" key="9">
    <source>
        <dbReference type="ARBA" id="ARBA00048248"/>
    </source>
</evidence>
<feature type="short sequence motif" description="'HIGH' region" evidence="11">
    <location>
        <begin position="41"/>
        <end position="50"/>
    </location>
</feature>
<feature type="binding site" evidence="11">
    <location>
        <position position="234"/>
    </location>
    <ligand>
        <name>ATP</name>
        <dbReference type="ChEBI" id="CHEBI:30616"/>
    </ligand>
</feature>
<evidence type="ECO:0000256" key="5">
    <source>
        <dbReference type="ARBA" id="ARBA00022840"/>
    </source>
</evidence>
<dbReference type="Proteomes" id="UP000184501">
    <property type="component" value="Unassembled WGS sequence"/>
</dbReference>
<comment type="function">
    <text evidence="11">Catalyzes the attachment of tyrosine to tRNA(Tyr) in a two-step reaction: tyrosine is first activated by ATP to form Tyr-AMP and then transferred to the acceptor end of tRNA(Tyr).</text>
</comment>
<keyword evidence="2 11" id="KW-0963">Cytoplasm</keyword>
<dbReference type="PANTHER" id="PTHR11766">
    <property type="entry name" value="TYROSYL-TRNA SYNTHETASE"/>
    <property type="match status" value="1"/>
</dbReference>
<proteinExistence type="inferred from homology"/>
<dbReference type="FunFam" id="1.10.240.10:FF:000001">
    <property type="entry name" value="Tyrosine--tRNA ligase"/>
    <property type="match status" value="1"/>
</dbReference>
<dbReference type="EMBL" id="FQVN01000006">
    <property type="protein sequence ID" value="SHG16326.1"/>
    <property type="molecule type" value="Genomic_DNA"/>
</dbReference>
<dbReference type="Gene3D" id="3.10.290.10">
    <property type="entry name" value="RNA-binding S4 domain"/>
    <property type="match status" value="1"/>
</dbReference>
<feature type="binding site" evidence="11">
    <location>
        <position position="175"/>
    </location>
    <ligand>
        <name>L-tyrosine</name>
        <dbReference type="ChEBI" id="CHEBI:58315"/>
    </ligand>
</feature>
<comment type="subcellular location">
    <subcellularLocation>
        <location evidence="1 11">Cytoplasm</location>
    </subcellularLocation>
</comment>
<evidence type="ECO:0000256" key="4">
    <source>
        <dbReference type="ARBA" id="ARBA00022741"/>
    </source>
</evidence>
<dbReference type="InterPro" id="IPR014729">
    <property type="entry name" value="Rossmann-like_a/b/a_fold"/>
</dbReference>
<dbReference type="InterPro" id="IPR002307">
    <property type="entry name" value="Tyr-tRNA-ligase"/>
</dbReference>
<evidence type="ECO:0000256" key="8">
    <source>
        <dbReference type="ARBA" id="ARBA00023146"/>
    </source>
</evidence>
<evidence type="ECO:0000256" key="12">
    <source>
        <dbReference type="PROSITE-ProRule" id="PRU00182"/>
    </source>
</evidence>
<dbReference type="GO" id="GO:0003723">
    <property type="term" value="F:RNA binding"/>
    <property type="evidence" value="ECO:0007669"/>
    <property type="project" value="UniProtKB-KW"/>
</dbReference>
<feature type="short sequence motif" description="'KMSKS' region" evidence="11">
    <location>
        <begin position="231"/>
        <end position="235"/>
    </location>
</feature>
<dbReference type="GO" id="GO:0006437">
    <property type="term" value="P:tyrosyl-tRNA aminoacylation"/>
    <property type="evidence" value="ECO:0007669"/>
    <property type="project" value="UniProtKB-UniRule"/>
</dbReference>
<dbReference type="CDD" id="cd00805">
    <property type="entry name" value="TyrRS_core"/>
    <property type="match status" value="1"/>
</dbReference>
<dbReference type="SUPFAM" id="SSF55174">
    <property type="entry name" value="Alpha-L RNA-binding motif"/>
    <property type="match status" value="1"/>
</dbReference>
<dbReference type="Gene3D" id="1.10.240.10">
    <property type="entry name" value="Tyrosyl-Transfer RNA Synthetase"/>
    <property type="match status" value="1"/>
</dbReference>
<accession>A0A1M5HK43</accession>
<evidence type="ECO:0000256" key="7">
    <source>
        <dbReference type="ARBA" id="ARBA00022917"/>
    </source>
</evidence>
<name>A0A1M5HK43_STRHI</name>
<dbReference type="PROSITE" id="PS00178">
    <property type="entry name" value="AA_TRNA_LIGASE_I"/>
    <property type="match status" value="1"/>
</dbReference>
<dbReference type="RefSeq" id="WP_073486000.1">
    <property type="nucleotide sequence ID" value="NZ_FQVN01000006.1"/>
</dbReference>
<dbReference type="PRINTS" id="PR01040">
    <property type="entry name" value="TRNASYNTHTYR"/>
</dbReference>
<evidence type="ECO:0000259" key="13">
    <source>
        <dbReference type="Pfam" id="PF22421"/>
    </source>
</evidence>
<dbReference type="PANTHER" id="PTHR11766:SF0">
    <property type="entry name" value="TYROSINE--TRNA LIGASE, MITOCHONDRIAL"/>
    <property type="match status" value="1"/>
</dbReference>
<keyword evidence="4 11" id="KW-0547">Nucleotide-binding</keyword>
<dbReference type="AlphaFoldDB" id="A0A1M5HK43"/>
<feature type="binding site" evidence="11">
    <location>
        <position position="171"/>
    </location>
    <ligand>
        <name>L-tyrosine</name>
        <dbReference type="ChEBI" id="CHEBI:58315"/>
    </ligand>
</feature>
<evidence type="ECO:0000256" key="1">
    <source>
        <dbReference type="ARBA" id="ARBA00004496"/>
    </source>
</evidence>
<evidence type="ECO:0000256" key="2">
    <source>
        <dbReference type="ARBA" id="ARBA00022490"/>
    </source>
</evidence>
<dbReference type="EC" id="6.1.1.1" evidence="11"/>
<evidence type="ECO:0000256" key="11">
    <source>
        <dbReference type="HAMAP-Rule" id="MF_02006"/>
    </source>
</evidence>
<gene>
    <name evidence="11" type="primary">tyrS</name>
    <name evidence="14" type="ORF">SAMN05444320_106594</name>
</gene>
<dbReference type="Pfam" id="PF00579">
    <property type="entry name" value="tRNA-synt_1b"/>
    <property type="match status" value="1"/>
</dbReference>
<feature type="binding site" evidence="11">
    <location>
        <position position="36"/>
    </location>
    <ligand>
        <name>L-tyrosine</name>
        <dbReference type="ChEBI" id="CHEBI:58315"/>
    </ligand>
</feature>
<dbReference type="NCBIfam" id="TIGR00234">
    <property type="entry name" value="tyrS"/>
    <property type="match status" value="1"/>
</dbReference>
<dbReference type="GO" id="GO:0042803">
    <property type="term" value="F:protein homodimerization activity"/>
    <property type="evidence" value="ECO:0007669"/>
    <property type="project" value="UniProtKB-ARBA"/>
</dbReference>
<evidence type="ECO:0000256" key="10">
    <source>
        <dbReference type="ARBA" id="ARBA00060965"/>
    </source>
</evidence>
<dbReference type="GO" id="GO:0005829">
    <property type="term" value="C:cytosol"/>
    <property type="evidence" value="ECO:0007669"/>
    <property type="project" value="TreeGrafter"/>
</dbReference>
<evidence type="ECO:0000313" key="15">
    <source>
        <dbReference type="Proteomes" id="UP000184501"/>
    </source>
</evidence>
<keyword evidence="7 11" id="KW-0648">Protein biosynthesis</keyword>
<dbReference type="InterPro" id="IPR054608">
    <property type="entry name" value="SYY-like_C"/>
</dbReference>
<dbReference type="InterPro" id="IPR024088">
    <property type="entry name" value="Tyr-tRNA-ligase_bac-type"/>
</dbReference>
<evidence type="ECO:0000313" key="14">
    <source>
        <dbReference type="EMBL" id="SHG16326.1"/>
    </source>
</evidence>
<dbReference type="SUPFAM" id="SSF52374">
    <property type="entry name" value="Nucleotidylyl transferase"/>
    <property type="match status" value="1"/>
</dbReference>